<dbReference type="Proteomes" id="UP000006365">
    <property type="component" value="Chromosome"/>
</dbReference>
<dbReference type="SUPFAM" id="SSF111321">
    <property type="entry name" value="AF1104-like"/>
    <property type="match status" value="1"/>
</dbReference>
<keyword evidence="2" id="KW-1185">Reference proteome</keyword>
<evidence type="ECO:0008006" key="3">
    <source>
        <dbReference type="Google" id="ProtNLM"/>
    </source>
</evidence>
<evidence type="ECO:0000313" key="2">
    <source>
        <dbReference type="Proteomes" id="UP000006365"/>
    </source>
</evidence>
<protein>
    <recommendedName>
        <fullName evidence="3">Damage-control phosphatase ARMT1-like metal-binding domain-containing protein</fullName>
    </recommendedName>
</protein>
<proteinExistence type="predicted"/>
<gene>
    <name evidence="1" type="ordered locus">Despr_1058</name>
</gene>
<dbReference type="KEGG" id="dpr:Despr_1058"/>
<dbReference type="AlphaFoldDB" id="A0A7U3YKW9"/>
<accession>A0A7U3YKW9</accession>
<reference evidence="1 2" key="1">
    <citation type="journal article" date="2011" name="Stand. Genomic Sci.">
        <title>Complete genome sequence of Desulfobulbus propionicus type strain (1pr3).</title>
        <authorList>
            <person name="Pagani I."/>
            <person name="Lapidus A."/>
            <person name="Nolan M."/>
            <person name="Lucas S."/>
            <person name="Hammon N."/>
            <person name="Deshpande S."/>
            <person name="Cheng J.F."/>
            <person name="Chertkov O."/>
            <person name="Davenport K."/>
            <person name="Tapia R."/>
            <person name="Han C."/>
            <person name="Goodwin L."/>
            <person name="Pitluck S."/>
            <person name="Liolios K."/>
            <person name="Mavromatis K."/>
            <person name="Ivanova N."/>
            <person name="Mikhailova N."/>
            <person name="Pati A."/>
            <person name="Chen A."/>
            <person name="Palaniappan K."/>
            <person name="Land M."/>
            <person name="Hauser L."/>
            <person name="Chang Y.J."/>
            <person name="Jeffries C.D."/>
            <person name="Detter J.C."/>
            <person name="Brambilla E."/>
            <person name="Kannan K.P."/>
            <person name="Djao O.D."/>
            <person name="Rohde M."/>
            <person name="Pukall R."/>
            <person name="Spring S."/>
            <person name="Goker M."/>
            <person name="Sikorski J."/>
            <person name="Woyke T."/>
            <person name="Bristow J."/>
            <person name="Eisen J.A."/>
            <person name="Markowitz V."/>
            <person name="Hugenholtz P."/>
            <person name="Kyrpides N.C."/>
            <person name="Klenk H.P."/>
        </authorList>
    </citation>
    <scope>NUCLEOTIDE SEQUENCE [LARGE SCALE GENOMIC DNA]</scope>
    <source>
        <strain evidence="2">ATCC 33891 / DSM 2032 / 1pr3</strain>
    </source>
</reference>
<dbReference type="EMBL" id="CP002364">
    <property type="protein sequence ID" value="ADW17230.1"/>
    <property type="molecule type" value="Genomic_DNA"/>
</dbReference>
<dbReference type="Gene3D" id="3.40.50.10880">
    <property type="entry name" value="Uncharacterised protein PF01937, DUF89, domain 3"/>
    <property type="match status" value="1"/>
</dbReference>
<organism evidence="1 2">
    <name type="scientific">Desulfobulbus propionicus (strain ATCC 33891 / DSM 2032 / VKM B-1956 / 1pr3)</name>
    <dbReference type="NCBI Taxonomy" id="577650"/>
    <lineage>
        <taxon>Bacteria</taxon>
        <taxon>Pseudomonadati</taxon>
        <taxon>Thermodesulfobacteriota</taxon>
        <taxon>Desulfobulbia</taxon>
        <taxon>Desulfobulbales</taxon>
        <taxon>Desulfobulbaceae</taxon>
        <taxon>Desulfobulbus</taxon>
    </lineage>
</organism>
<dbReference type="InterPro" id="IPR036075">
    <property type="entry name" value="ARMT-1-like_metal-bd_sf"/>
</dbReference>
<name>A0A7U3YKW9_DESPD</name>
<evidence type="ECO:0000313" key="1">
    <source>
        <dbReference type="EMBL" id="ADW17230.1"/>
    </source>
</evidence>
<sequence length="640" mass="74080">MRPGRVDPAKSVLFSLPRRKGRDFFAGAQYILVRFMTLRCPVDTASTCPGFLENRKNPMSEIIRYVKGLDPDRDAWLTNFFTENHLAYETFPDVVASPEQLKFIVHLEDEQIYYPCSDELFAAIIEKRADTVLTSAYIGIWTRLEKLVREVVTDPYKQRYLLSLLTIKYNHETMHKVQLPGRIEKRLLGIFTTISEIDRPLAVEREQENKRVAAFLKSETFEQLFNSPEGLEIGDTTTLTDIDLQLHLLRLRRLLLLSSMRPIWRQDQPPDSDTLRRVMNQPLDTPEWQWICNWLRDVIAGKRRPCILWVGGRSGEIVFDLAILHIFMKIGIKVILAVKQDFYYHRVSFIDLLEDPTLDELLEDADLIGDPKISKNQLLRYLDSDNRLLVISDGTREPFNPLLTSVTYARAFKEADLVVYRNPGGRENINNHFQFTRDIVSIIPGDDGEVDILLKPHHPKAVRFSRAQLRRKAQELISMVEREKAQGKTIMFYSAIVGSIPGQLKTAKEILNVFVEYLRSSLNDVVIINPGEHFVEGMDADDIMYMWEIFQRSGNIDIWRFQSVDDIVKSFELMGKKVPPEWTGKDATYSTGCTKEMEIAVQMQKQYPEMQLIGPPYEKFQRRKEYGVGKLYDRTLAGSE</sequence>